<dbReference type="InterPro" id="IPR003439">
    <property type="entry name" value="ABC_transporter-like_ATP-bd"/>
</dbReference>
<dbReference type="PROSITE" id="PS50893">
    <property type="entry name" value="ABC_TRANSPORTER_2"/>
    <property type="match status" value="2"/>
</dbReference>
<feature type="domain" description="ABC transporter" evidence="10">
    <location>
        <begin position="16"/>
        <end position="248"/>
    </location>
</feature>
<keyword evidence="3 9" id="KW-0812">Transmembrane</keyword>
<feature type="compositionally biased region" description="Low complexity" evidence="8">
    <location>
        <begin position="282"/>
        <end position="298"/>
    </location>
</feature>
<keyword evidence="4" id="KW-0547">Nucleotide-binding</keyword>
<evidence type="ECO:0000313" key="11">
    <source>
        <dbReference type="EMBL" id="KAJ3175798.1"/>
    </source>
</evidence>
<accession>A0AAD5THX4</accession>
<dbReference type="InterPro" id="IPR043926">
    <property type="entry name" value="ABCG_dom"/>
</dbReference>
<dbReference type="Pfam" id="PF19055">
    <property type="entry name" value="ABC2_membrane_7"/>
    <property type="match status" value="1"/>
</dbReference>
<dbReference type="GO" id="GO:0005524">
    <property type="term" value="F:ATP binding"/>
    <property type="evidence" value="ECO:0007669"/>
    <property type="project" value="UniProtKB-KW"/>
</dbReference>
<dbReference type="Pfam" id="PF00005">
    <property type="entry name" value="ABC_tran"/>
    <property type="match status" value="2"/>
</dbReference>
<protein>
    <recommendedName>
        <fullName evidence="10">ABC transporter domain-containing protein</fullName>
    </recommendedName>
</protein>
<feature type="transmembrane region" description="Helical" evidence="9">
    <location>
        <begin position="1089"/>
        <end position="1112"/>
    </location>
</feature>
<dbReference type="GO" id="GO:0140359">
    <property type="term" value="F:ABC-type transporter activity"/>
    <property type="evidence" value="ECO:0007669"/>
    <property type="project" value="InterPro"/>
</dbReference>
<evidence type="ECO:0000256" key="3">
    <source>
        <dbReference type="ARBA" id="ARBA00022692"/>
    </source>
</evidence>
<feature type="transmembrane region" description="Helical" evidence="9">
    <location>
        <begin position="1044"/>
        <end position="1069"/>
    </location>
</feature>
<evidence type="ECO:0000256" key="1">
    <source>
        <dbReference type="ARBA" id="ARBA00004141"/>
    </source>
</evidence>
<dbReference type="InterPro" id="IPR050352">
    <property type="entry name" value="ABCG_transporters"/>
</dbReference>
<keyword evidence="5" id="KW-0067">ATP-binding</keyword>
<feature type="transmembrane region" description="Helical" evidence="9">
    <location>
        <begin position="1011"/>
        <end position="1032"/>
    </location>
</feature>
<feature type="transmembrane region" description="Helical" evidence="9">
    <location>
        <begin position="1203"/>
        <end position="1223"/>
    </location>
</feature>
<evidence type="ECO:0000256" key="6">
    <source>
        <dbReference type="ARBA" id="ARBA00022989"/>
    </source>
</evidence>
<feature type="transmembrane region" description="Helical" evidence="9">
    <location>
        <begin position="465"/>
        <end position="488"/>
    </location>
</feature>
<keyword evidence="6 9" id="KW-1133">Transmembrane helix</keyword>
<feature type="domain" description="ABC transporter" evidence="10">
    <location>
        <begin position="647"/>
        <end position="877"/>
    </location>
</feature>
<keyword evidence="7 9" id="KW-0472">Membrane</keyword>
<dbReference type="PANTHER" id="PTHR48041">
    <property type="entry name" value="ABC TRANSPORTER G FAMILY MEMBER 28"/>
    <property type="match status" value="1"/>
</dbReference>
<evidence type="ECO:0000256" key="5">
    <source>
        <dbReference type="ARBA" id="ARBA00022840"/>
    </source>
</evidence>
<sequence>MAHVPQEDCHGAEEGFTLRSTSVVGPAGETLLSDIAFTLAGGQMCALVGASGSGKSLLLAALGGHDRAGCLVDIEVHPAKISTGFVPTEDILVGELTIRETLRYNAKLRNPAEPSDAREARITALIDAFGLGHVADNLIGTPLKRGLSGGEKRRVSVMVECIARPELLLLDEPCSGLDSASALTVLKAIRDSAQGTEACVIASLQQPNVRLLSLFQVVIILHAGQIAYKGPPNGIASYFEQLGHPLSAIGAPTDAVAQLLGTNPEAARQAIDKAASSQAIDNASRSTNSVTSVTSHSASGPNKYVHSTTVLAHRFTVIAIRAVALYWLQSVLVTGFGFLVGVVFWQLPRVIGPRLMNLPNGTTWIVYVAAYIQVFRVFYLTMIRDRFCHESRNRTVGVLPWAVSDFVVTAVFTFIAFIPGLLIAMFMMHLPAQGIGFSVLVLWIVALTAESLLDLLTQMVQAVPFAVLFCQAALVLTSVFAGGSFISYDRIQNNFWVWLQDVSLYNYATRGIQIHVFKHLNYTCSGELTSSGVCSFSNYVLPCDVPTTDGTCVVKGLTVLAATTGLQDTNEWMELGILFALLCCFRMATALIQGLEPGRRIRKFWIARQVAAARKVSSDPVAVPTSIVEMTERLAASAAADEPASRLSWDCVELCLRSTGKLLVSDMTGHATSGNVLAILGGSGAGKTTFLNALAYRAPYAHITGKVLLNGRPLQRDELIYVPQFDTLNTSMTCMQSLLYAASLYNIDPKANETRSAEILSILDLSHRAGSLVAKLTSGERKRLSVGMALLSNAPILLLDEPTTGLDSFNAKVLVEYVKKAIRLRNVICLMTIHQPSSQAVEHFDSMLLLTKGKTAYFGPADQSERYFNKLGLFVPPGVNPVDFFLDCMAESPRSLAERNQTLDGAAVPGGQAVLADALYKAEHWNDVYKNESGVLSGDAAPAERKEVTNSPPGVPSEGRRLAILIGVMFRYNVTDWSRYLLRGVEMILLALFIGTLFYNLEHTLGNVATIAGAVFFNTWSVLFAAISGIVIHARDRVTQENEFLNGAYALATLHTAVFASSIPFHFAVSVAYNAILWFMVGFNNSGSAFLYAVLATAVLLVLMEGIALLVVTALKDAMLSTTFTMVVLGTFYLFAGFFVQQGDMVRPVFWACWTVPTKYSLNGQLANIFGSQSYATGPAYISGAEILSQYFGLDAGLDASKWGNLGIVVAFMMFFRLVYWAVQAVQYRKYRAQ</sequence>
<dbReference type="InterPro" id="IPR003593">
    <property type="entry name" value="AAA+_ATPase"/>
</dbReference>
<dbReference type="SUPFAM" id="SSF52540">
    <property type="entry name" value="P-loop containing nucleoside triphosphate hydrolases"/>
    <property type="match status" value="2"/>
</dbReference>
<feature type="transmembrane region" description="Helical" evidence="9">
    <location>
        <begin position="575"/>
        <end position="595"/>
    </location>
</feature>
<evidence type="ECO:0000256" key="9">
    <source>
        <dbReference type="SAM" id="Phobius"/>
    </source>
</evidence>
<dbReference type="GO" id="GO:0005886">
    <property type="term" value="C:plasma membrane"/>
    <property type="evidence" value="ECO:0007669"/>
    <property type="project" value="TreeGrafter"/>
</dbReference>
<dbReference type="InterPro" id="IPR013525">
    <property type="entry name" value="ABC2_TM"/>
</dbReference>
<keyword evidence="2" id="KW-0813">Transport</keyword>
<comment type="caution">
    <text evidence="11">The sequence shown here is derived from an EMBL/GenBank/DDBJ whole genome shotgun (WGS) entry which is preliminary data.</text>
</comment>
<dbReference type="GO" id="GO:0016887">
    <property type="term" value="F:ATP hydrolysis activity"/>
    <property type="evidence" value="ECO:0007669"/>
    <property type="project" value="InterPro"/>
</dbReference>
<keyword evidence="12" id="KW-1185">Reference proteome</keyword>
<evidence type="ECO:0000313" key="12">
    <source>
        <dbReference type="Proteomes" id="UP001212152"/>
    </source>
</evidence>
<gene>
    <name evidence="11" type="ORF">HDU87_005792</name>
</gene>
<dbReference type="SMART" id="SM00382">
    <property type="entry name" value="AAA"/>
    <property type="match status" value="2"/>
</dbReference>
<feature type="transmembrane region" description="Helical" evidence="9">
    <location>
        <begin position="980"/>
        <end position="999"/>
    </location>
</feature>
<dbReference type="EMBL" id="JADGJQ010000048">
    <property type="protein sequence ID" value="KAJ3175798.1"/>
    <property type="molecule type" value="Genomic_DNA"/>
</dbReference>
<evidence type="ECO:0000259" key="10">
    <source>
        <dbReference type="PROSITE" id="PS50893"/>
    </source>
</evidence>
<name>A0AAD5THX4_9FUNG</name>
<dbReference type="Pfam" id="PF01061">
    <property type="entry name" value="ABC2_membrane"/>
    <property type="match status" value="2"/>
</dbReference>
<reference evidence="11" key="1">
    <citation type="submission" date="2020-05" db="EMBL/GenBank/DDBJ databases">
        <title>Phylogenomic resolution of chytrid fungi.</title>
        <authorList>
            <person name="Stajich J.E."/>
            <person name="Amses K."/>
            <person name="Simmons R."/>
            <person name="Seto K."/>
            <person name="Myers J."/>
            <person name="Bonds A."/>
            <person name="Quandt C.A."/>
            <person name="Barry K."/>
            <person name="Liu P."/>
            <person name="Grigoriev I."/>
            <person name="Longcore J.E."/>
            <person name="James T.Y."/>
        </authorList>
    </citation>
    <scope>NUCLEOTIDE SEQUENCE</scope>
    <source>
        <strain evidence="11">JEL0379</strain>
    </source>
</reference>
<feature type="region of interest" description="Disordered" evidence="8">
    <location>
        <begin position="278"/>
        <end position="298"/>
    </location>
</feature>
<dbReference type="InterPro" id="IPR027417">
    <property type="entry name" value="P-loop_NTPase"/>
</dbReference>
<evidence type="ECO:0000256" key="8">
    <source>
        <dbReference type="SAM" id="MobiDB-lite"/>
    </source>
</evidence>
<dbReference type="Proteomes" id="UP001212152">
    <property type="component" value="Unassembled WGS sequence"/>
</dbReference>
<feature type="transmembrane region" description="Helical" evidence="9">
    <location>
        <begin position="434"/>
        <end position="453"/>
    </location>
</feature>
<evidence type="ECO:0000256" key="2">
    <source>
        <dbReference type="ARBA" id="ARBA00022448"/>
    </source>
</evidence>
<organism evidence="11 12">
    <name type="scientific">Geranomyces variabilis</name>
    <dbReference type="NCBI Taxonomy" id="109894"/>
    <lineage>
        <taxon>Eukaryota</taxon>
        <taxon>Fungi</taxon>
        <taxon>Fungi incertae sedis</taxon>
        <taxon>Chytridiomycota</taxon>
        <taxon>Chytridiomycota incertae sedis</taxon>
        <taxon>Chytridiomycetes</taxon>
        <taxon>Spizellomycetales</taxon>
        <taxon>Powellomycetaceae</taxon>
        <taxon>Geranomyces</taxon>
    </lineage>
</organism>
<dbReference type="PANTHER" id="PTHR48041:SF139">
    <property type="entry name" value="PROTEIN SCARLET"/>
    <property type="match status" value="1"/>
</dbReference>
<feature type="transmembrane region" description="Helical" evidence="9">
    <location>
        <begin position="1119"/>
        <end position="1140"/>
    </location>
</feature>
<evidence type="ECO:0000256" key="7">
    <source>
        <dbReference type="ARBA" id="ARBA00023136"/>
    </source>
</evidence>
<comment type="subcellular location">
    <subcellularLocation>
        <location evidence="1">Membrane</location>
        <topology evidence="1">Multi-pass membrane protein</topology>
    </subcellularLocation>
</comment>
<dbReference type="AlphaFoldDB" id="A0AAD5THX4"/>
<evidence type="ECO:0000256" key="4">
    <source>
        <dbReference type="ARBA" id="ARBA00022741"/>
    </source>
</evidence>
<feature type="transmembrane region" description="Helical" evidence="9">
    <location>
        <begin position="364"/>
        <end position="382"/>
    </location>
</feature>
<proteinExistence type="predicted"/>
<feature type="transmembrane region" description="Helical" evidence="9">
    <location>
        <begin position="323"/>
        <end position="344"/>
    </location>
</feature>
<feature type="transmembrane region" description="Helical" evidence="9">
    <location>
        <begin position="403"/>
        <end position="428"/>
    </location>
</feature>
<dbReference type="Gene3D" id="3.40.50.300">
    <property type="entry name" value="P-loop containing nucleotide triphosphate hydrolases"/>
    <property type="match status" value="2"/>
</dbReference>